<evidence type="ECO:0000256" key="5">
    <source>
        <dbReference type="ARBA" id="ARBA00022801"/>
    </source>
</evidence>
<dbReference type="GO" id="GO:0016485">
    <property type="term" value="P:protein processing"/>
    <property type="evidence" value="ECO:0007669"/>
    <property type="project" value="TreeGrafter"/>
</dbReference>
<gene>
    <name evidence="10" type="ORF">LC0644_1173</name>
</gene>
<feature type="domain" description="Peptidase M13 N-terminal" evidence="9">
    <location>
        <begin position="7"/>
        <end position="384"/>
    </location>
</feature>
<reference evidence="11" key="1">
    <citation type="submission" date="2014-05" db="EMBL/GenBank/DDBJ databases">
        <title>Whole genome sequencing of Lactobacillus casei NRIC0644.</title>
        <authorList>
            <person name="Atarashi H."/>
            <person name="Yoshida Y."/>
            <person name="Fujimura S."/>
            <person name="Tanaka N."/>
            <person name="Shiwa Y."/>
            <person name="Yoshikawa H."/>
            <person name="Okada S."/>
            <person name="Nakagawa J."/>
        </authorList>
    </citation>
    <scope>NUCLEOTIDE SEQUENCE [LARGE SCALE GENOMIC DNA]</scope>
    <source>
        <strain evidence="11">NRIC0644</strain>
    </source>
</reference>
<dbReference type="InterPro" id="IPR000718">
    <property type="entry name" value="Peptidase_M13"/>
</dbReference>
<evidence type="ECO:0000256" key="6">
    <source>
        <dbReference type="ARBA" id="ARBA00022833"/>
    </source>
</evidence>
<feature type="domain" description="Peptidase M13 C-terminal" evidence="8">
    <location>
        <begin position="438"/>
        <end position="629"/>
    </location>
</feature>
<dbReference type="InterPro" id="IPR042089">
    <property type="entry name" value="Peptidase_M13_dom_2"/>
</dbReference>
<dbReference type="GO" id="GO:0004222">
    <property type="term" value="F:metalloendopeptidase activity"/>
    <property type="evidence" value="ECO:0007669"/>
    <property type="project" value="InterPro"/>
</dbReference>
<evidence type="ECO:0000313" key="11">
    <source>
        <dbReference type="Proteomes" id="UP000032552"/>
    </source>
</evidence>
<evidence type="ECO:0000259" key="8">
    <source>
        <dbReference type="Pfam" id="PF01431"/>
    </source>
</evidence>
<comment type="caution">
    <text evidence="10">The sequence shown here is derived from an EMBL/GenBank/DDBJ whole genome shotgun (WGS) entry which is preliminary data.</text>
</comment>
<dbReference type="InterPro" id="IPR018497">
    <property type="entry name" value="Peptidase_M13_C"/>
</dbReference>
<dbReference type="Gene3D" id="1.10.1380.10">
    <property type="entry name" value="Neutral endopeptidase , domain2"/>
    <property type="match status" value="1"/>
</dbReference>
<evidence type="ECO:0000256" key="1">
    <source>
        <dbReference type="ARBA" id="ARBA00001947"/>
    </source>
</evidence>
<dbReference type="Pfam" id="PF05649">
    <property type="entry name" value="Peptidase_M13_N"/>
    <property type="match status" value="1"/>
</dbReference>
<evidence type="ECO:0000313" key="10">
    <source>
        <dbReference type="EMBL" id="GAN36584.1"/>
    </source>
</evidence>
<dbReference type="PROSITE" id="PS51885">
    <property type="entry name" value="NEPRILYSIN"/>
    <property type="match status" value="1"/>
</dbReference>
<dbReference type="PRINTS" id="PR00786">
    <property type="entry name" value="NEPRILYSIN"/>
</dbReference>
<dbReference type="PANTHER" id="PTHR11733">
    <property type="entry name" value="ZINC METALLOPROTEASE FAMILY M13 NEPRILYSIN-RELATED"/>
    <property type="match status" value="1"/>
</dbReference>
<dbReference type="EMBL" id="BAYM01000081">
    <property type="protein sequence ID" value="GAN36584.1"/>
    <property type="molecule type" value="Genomic_DNA"/>
</dbReference>
<protein>
    <submittedName>
        <fullName evidence="10">Neutral endopeptidase</fullName>
    </submittedName>
</protein>
<keyword evidence="6" id="KW-0862">Zinc</keyword>
<dbReference type="Pfam" id="PF01431">
    <property type="entry name" value="Peptidase_M13"/>
    <property type="match status" value="1"/>
</dbReference>
<comment type="similarity">
    <text evidence="2">Belongs to the peptidase M13 family.</text>
</comment>
<evidence type="ECO:0000256" key="7">
    <source>
        <dbReference type="ARBA" id="ARBA00023049"/>
    </source>
</evidence>
<dbReference type="GO" id="GO:0046872">
    <property type="term" value="F:metal ion binding"/>
    <property type="evidence" value="ECO:0007669"/>
    <property type="project" value="UniProtKB-KW"/>
</dbReference>
<sequence length="634" mass="70404">MSLPRIQDDLYMAVNGTWQQNTVIPPDKSVVSADSDLTDSIRIKLVADLKKINAAPQAADSPLQNAARLFAKANDKVLRNQLGMTPVRARLDKIAGLKTLAQFRAALPKLLAEQYVLPVSPYVDADMHDAAHNILNLGGPATILPDAAMYQTDDAENAADLAAWSKMVATLLGEAGFDQTAQAHYVAAAKNFDRRLAAFIPANVDFAVDSTFDNPLTWTEFVEDAGFLGIPEALAAKMPQTPTKVNAVVPAYLPHLSTLITEANYPEWQAWMLISELLACADYLSDDSRQLAGQYDRFLAGQPEPEAWEKHAFGVANDYFDDAIGQYYGQTYFGADAKADITAMVKEILQQYQVQLEHNTWLSPATKQKAVRKLATMKIKMGYPDQLFPLYAILHVEPEADLLPTILQLSQQTQDFWLQQVGQPVDRNVWGMPGHLVNACYDPMKNDITFPAGILQPPYYSLNWTRAQNLGGTGATIGHEISHSFDNNGALYDEYGTLNNWWTVEDKQAFDKLVTAIADQFDGLLYEGVKVNGRLTVSENIADNAGMAVALDLLGDSADPKVLQDFFIAYARSWATKMRPERAKTVLRQDVHAPATLRVNVPVQNFEAWYQAFDVQPTDGMYRLPAKRVTIWRR</sequence>
<evidence type="ECO:0000256" key="3">
    <source>
        <dbReference type="ARBA" id="ARBA00022670"/>
    </source>
</evidence>
<dbReference type="InterPro" id="IPR024079">
    <property type="entry name" value="MetalloPept_cat_dom_sf"/>
</dbReference>
<name>A0A0C9PWV3_LACPA</name>
<comment type="cofactor">
    <cofactor evidence="1">
        <name>Zn(2+)</name>
        <dbReference type="ChEBI" id="CHEBI:29105"/>
    </cofactor>
</comment>
<dbReference type="AlphaFoldDB" id="A0A0C9PWV3"/>
<keyword evidence="5" id="KW-0378">Hydrolase</keyword>
<proteinExistence type="inferred from homology"/>
<dbReference type="CDD" id="cd08662">
    <property type="entry name" value="M13"/>
    <property type="match status" value="1"/>
</dbReference>
<organism evidence="10 11">
    <name type="scientific">Lacticaseibacillus paracasei NRIC 0644</name>
    <dbReference type="NCBI Taxonomy" id="1435038"/>
    <lineage>
        <taxon>Bacteria</taxon>
        <taxon>Bacillati</taxon>
        <taxon>Bacillota</taxon>
        <taxon>Bacilli</taxon>
        <taxon>Lactobacillales</taxon>
        <taxon>Lactobacillaceae</taxon>
        <taxon>Lacticaseibacillus</taxon>
    </lineage>
</organism>
<keyword evidence="4" id="KW-0479">Metal-binding</keyword>
<keyword evidence="3" id="KW-0645">Protease</keyword>
<accession>A0A0C9PWV3</accession>
<dbReference type="InterPro" id="IPR008753">
    <property type="entry name" value="Peptidase_M13_N"/>
</dbReference>
<evidence type="ECO:0000259" key="9">
    <source>
        <dbReference type="Pfam" id="PF05649"/>
    </source>
</evidence>
<dbReference type="RefSeq" id="WP_045624874.1">
    <property type="nucleotide sequence ID" value="NZ_BAYM01000081.1"/>
</dbReference>
<evidence type="ECO:0000256" key="4">
    <source>
        <dbReference type="ARBA" id="ARBA00022723"/>
    </source>
</evidence>
<dbReference type="Proteomes" id="UP000032552">
    <property type="component" value="Unassembled WGS sequence"/>
</dbReference>
<keyword evidence="7" id="KW-0482">Metalloprotease</keyword>
<dbReference type="PANTHER" id="PTHR11733:SF167">
    <property type="entry name" value="FI17812P1-RELATED"/>
    <property type="match status" value="1"/>
</dbReference>
<dbReference type="GO" id="GO:0005886">
    <property type="term" value="C:plasma membrane"/>
    <property type="evidence" value="ECO:0007669"/>
    <property type="project" value="TreeGrafter"/>
</dbReference>
<dbReference type="SUPFAM" id="SSF55486">
    <property type="entry name" value="Metalloproteases ('zincins'), catalytic domain"/>
    <property type="match status" value="1"/>
</dbReference>
<dbReference type="Gene3D" id="3.40.390.10">
    <property type="entry name" value="Collagenase (Catalytic Domain)"/>
    <property type="match status" value="1"/>
</dbReference>
<evidence type="ECO:0000256" key="2">
    <source>
        <dbReference type="ARBA" id="ARBA00007357"/>
    </source>
</evidence>